<dbReference type="Gene3D" id="1.20.1440.40">
    <property type="entry name" value="YqcC-like"/>
    <property type="match status" value="1"/>
</dbReference>
<dbReference type="EMBL" id="RMVG01000002">
    <property type="protein sequence ID" value="RPE03477.1"/>
    <property type="molecule type" value="Genomic_DNA"/>
</dbReference>
<evidence type="ECO:0000256" key="1">
    <source>
        <dbReference type="ARBA" id="ARBA00060999"/>
    </source>
</evidence>
<accession>A0A3N4PG60</accession>
<keyword evidence="4" id="KW-1185">Reference proteome</keyword>
<proteinExistence type="predicted"/>
<dbReference type="FunFam" id="1.20.1440.40:FF:000001">
    <property type="entry name" value="DUF446 domain protein"/>
    <property type="match status" value="1"/>
</dbReference>
<dbReference type="InterPro" id="IPR023376">
    <property type="entry name" value="YqcC-like_dom"/>
</dbReference>
<name>A0A3N4PG60_9GAMM</name>
<sequence length="107" mass="12040">MTPLLLQRLDQLEMLMRDHQHWQTTPPSASALASSQPFCLDTLEPLEWLQWVLIPRMRALIAARQPLPQNFAVAPYFEVALASSTPGHAALLRCLTQLDALFSDETS</sequence>
<feature type="domain" description="YqcC-like" evidence="2">
    <location>
        <begin position="6"/>
        <end position="101"/>
    </location>
</feature>
<dbReference type="InterPro" id="IPR036814">
    <property type="entry name" value="YqcC-like_sf"/>
</dbReference>
<dbReference type="GO" id="GO:0044010">
    <property type="term" value="P:single-species biofilm formation"/>
    <property type="evidence" value="ECO:0007669"/>
    <property type="project" value="TreeGrafter"/>
</dbReference>
<dbReference type="Pfam" id="PF04287">
    <property type="entry name" value="DUF446"/>
    <property type="match status" value="1"/>
</dbReference>
<evidence type="ECO:0000259" key="2">
    <source>
        <dbReference type="Pfam" id="PF04287"/>
    </source>
</evidence>
<protein>
    <submittedName>
        <fullName evidence="3">YqcC family protein</fullName>
    </submittedName>
</protein>
<dbReference type="AlphaFoldDB" id="A0A3N4PG60"/>
<gene>
    <name evidence="3" type="ORF">BBB56_03005</name>
</gene>
<dbReference type="PANTHER" id="PTHR39586">
    <property type="entry name" value="CYTOPLASMIC PROTEIN-RELATED"/>
    <property type="match status" value="1"/>
</dbReference>
<dbReference type="SUPFAM" id="SSF158452">
    <property type="entry name" value="YqcC-like"/>
    <property type="match status" value="1"/>
</dbReference>
<comment type="similarity">
    <text evidence="1">To the N-terminal of E.carotovora exoenzyme regulation regulon ORF1. The C-terminal part is colinear with YqcB.</text>
</comment>
<dbReference type="PANTHER" id="PTHR39586:SF1">
    <property type="entry name" value="CYTOPLASMIC PROTEIN"/>
    <property type="match status" value="1"/>
</dbReference>
<evidence type="ECO:0000313" key="3">
    <source>
        <dbReference type="EMBL" id="RPE03477.1"/>
    </source>
</evidence>
<evidence type="ECO:0000313" key="4">
    <source>
        <dbReference type="Proteomes" id="UP000281332"/>
    </source>
</evidence>
<reference evidence="3 4" key="1">
    <citation type="submission" date="2018-11" db="EMBL/GenBank/DDBJ databases">
        <title>Whole genome sequencing of Pantoea sp. RIT388.</title>
        <authorList>
            <person name="Gan H.M."/>
            <person name="Hudson A.O."/>
        </authorList>
    </citation>
    <scope>NUCLEOTIDE SEQUENCE [LARGE SCALE GENOMIC DNA]</scope>
    <source>
        <strain evidence="3 4">RIT388</strain>
    </source>
</reference>
<dbReference type="OrthoDB" id="8794567at2"/>
<dbReference type="InterPro" id="IPR007384">
    <property type="entry name" value="UCP006257"/>
</dbReference>
<organism evidence="3 4">
    <name type="scientific">Candidatus Pantoea deserta</name>
    <dbReference type="NCBI Taxonomy" id="1869313"/>
    <lineage>
        <taxon>Bacteria</taxon>
        <taxon>Pseudomonadati</taxon>
        <taxon>Pseudomonadota</taxon>
        <taxon>Gammaproteobacteria</taxon>
        <taxon>Enterobacterales</taxon>
        <taxon>Erwiniaceae</taxon>
        <taxon>Pantoea</taxon>
    </lineage>
</organism>
<dbReference type="RefSeq" id="WP_123798664.1">
    <property type="nucleotide sequence ID" value="NZ_RMVG01000002.1"/>
</dbReference>
<dbReference type="PIRSF" id="PIRSF006257">
    <property type="entry name" value="UCP006257"/>
    <property type="match status" value="1"/>
</dbReference>
<dbReference type="Proteomes" id="UP000281332">
    <property type="component" value="Unassembled WGS sequence"/>
</dbReference>
<comment type="caution">
    <text evidence="3">The sequence shown here is derived from an EMBL/GenBank/DDBJ whole genome shotgun (WGS) entry which is preliminary data.</text>
</comment>